<dbReference type="GO" id="GO:0006015">
    <property type="term" value="P:5-phosphoribose 1-diphosphate biosynthetic process"/>
    <property type="evidence" value="ECO:0007669"/>
    <property type="project" value="TreeGrafter"/>
</dbReference>
<dbReference type="Pfam" id="PF00156">
    <property type="entry name" value="Pribosyltran"/>
    <property type="match status" value="1"/>
</dbReference>
<reference evidence="5 6" key="1">
    <citation type="submission" date="2006-09" db="EMBL/GenBank/DDBJ databases">
        <authorList>
            <person name="Emerson D."/>
            <person name="Ferriera S."/>
            <person name="Johnson J."/>
            <person name="Kravitz S."/>
            <person name="Halpern A."/>
            <person name="Remington K."/>
            <person name="Beeson K."/>
            <person name="Tran B."/>
            <person name="Rogers Y.-H."/>
            <person name="Friedman R."/>
            <person name="Venter J.C."/>
        </authorList>
    </citation>
    <scope>NUCLEOTIDE SEQUENCE [LARGE SCALE GENOMIC DNA]</scope>
    <source>
        <strain evidence="5 6">PV-1</strain>
    </source>
</reference>
<dbReference type="NCBIfam" id="TIGR01251">
    <property type="entry name" value="ribP_PPkin"/>
    <property type="match status" value="1"/>
</dbReference>
<dbReference type="EC" id="2.7.6.1" evidence="5"/>
<feature type="domain" description="Phosphoribosyltransferase" evidence="3">
    <location>
        <begin position="165"/>
        <end position="255"/>
    </location>
</feature>
<dbReference type="SUPFAM" id="SSF53271">
    <property type="entry name" value="PRTase-like"/>
    <property type="match status" value="2"/>
</dbReference>
<dbReference type="EMBL" id="AATS01000002">
    <property type="protein sequence ID" value="EAU55781.1"/>
    <property type="molecule type" value="Genomic_DNA"/>
</dbReference>
<dbReference type="PANTHER" id="PTHR10210:SF41">
    <property type="entry name" value="RIBOSE-PHOSPHATE PYROPHOSPHOKINASE 1, CHLOROPLASTIC"/>
    <property type="match status" value="1"/>
</dbReference>
<dbReference type="Proteomes" id="UP000005297">
    <property type="component" value="Unassembled WGS sequence"/>
</dbReference>
<evidence type="ECO:0000259" key="4">
    <source>
        <dbReference type="Pfam" id="PF13793"/>
    </source>
</evidence>
<dbReference type="eggNOG" id="COG0462">
    <property type="taxonomic scope" value="Bacteria"/>
</dbReference>
<sequence length="301" mass="31597">MTSDMVVLSFPDAAGQASMLAASLLSEQGRVSAAEITVHRFPDGESRVAVPVPLPDHVVILCSLNQPNEKLIELLLAASAARANGVKRLILVAPYLCYMRQDTAFHPGEAISQQVIGMLLADAFDGVVTVDPHLHRVHQLKQAIPASKALALSATVLMGDFIASRVEQPLLLGPDEESQQWVDAIAAGRGFDVAVAEKQRLGDSDVQIHLPADISVAGRHIVLVDDVASTGRTLLAAVEAAKAAGAASVSAIITHALFAGDAWPRLQAAELDAIWSTDSIVHSSNVISLAPLLANGVNSCL</sequence>
<dbReference type="AlphaFoldDB" id="Q0F1W9"/>
<dbReference type="Gene3D" id="3.40.50.2020">
    <property type="match status" value="2"/>
</dbReference>
<comment type="similarity">
    <text evidence="2">Belongs to the ribose-phosphate pyrophosphokinase family.</text>
</comment>
<dbReference type="GO" id="GO:0004749">
    <property type="term" value="F:ribose phosphate diphosphokinase activity"/>
    <property type="evidence" value="ECO:0007669"/>
    <property type="project" value="UniProtKB-EC"/>
</dbReference>
<keyword evidence="1 2" id="KW-0545">Nucleotide biosynthesis</keyword>
<evidence type="ECO:0000256" key="2">
    <source>
        <dbReference type="RuleBase" id="RU004324"/>
    </source>
</evidence>
<dbReference type="GO" id="GO:0000287">
    <property type="term" value="F:magnesium ion binding"/>
    <property type="evidence" value="ECO:0007669"/>
    <property type="project" value="InterPro"/>
</dbReference>
<dbReference type="InterPro" id="IPR005946">
    <property type="entry name" value="Rib-P_diPkinase"/>
</dbReference>
<feature type="domain" description="Ribose-phosphate pyrophosphokinase N-terminal" evidence="4">
    <location>
        <begin position="16"/>
        <end position="121"/>
    </location>
</feature>
<evidence type="ECO:0000313" key="6">
    <source>
        <dbReference type="Proteomes" id="UP000005297"/>
    </source>
</evidence>
<dbReference type="OrthoDB" id="324294at2"/>
<evidence type="ECO:0000256" key="1">
    <source>
        <dbReference type="ARBA" id="ARBA00022727"/>
    </source>
</evidence>
<organism evidence="5 6">
    <name type="scientific">Mariprofundus ferrooxydans PV-1</name>
    <dbReference type="NCBI Taxonomy" id="314345"/>
    <lineage>
        <taxon>Bacteria</taxon>
        <taxon>Pseudomonadati</taxon>
        <taxon>Pseudomonadota</taxon>
        <taxon>Candidatius Mariprofundia</taxon>
        <taxon>Mariprofundales</taxon>
        <taxon>Mariprofundaceae</taxon>
        <taxon>Mariprofundus</taxon>
    </lineage>
</organism>
<dbReference type="NCBIfam" id="NF005537">
    <property type="entry name" value="PRK07199.1"/>
    <property type="match status" value="1"/>
</dbReference>
<dbReference type="Pfam" id="PF13793">
    <property type="entry name" value="Pribosyltran_N"/>
    <property type="match status" value="1"/>
</dbReference>
<keyword evidence="6" id="KW-1185">Reference proteome</keyword>
<dbReference type="CDD" id="cd06223">
    <property type="entry name" value="PRTases_typeI"/>
    <property type="match status" value="1"/>
</dbReference>
<accession>Q0F1W9</accession>
<comment type="caution">
    <text evidence="5">The sequence shown here is derived from an EMBL/GenBank/DDBJ whole genome shotgun (WGS) entry which is preliminary data.</text>
</comment>
<protein>
    <submittedName>
        <fullName evidence="5">Phosphoribosylpyrophosphate synthetase</fullName>
        <ecNumber evidence="5">2.7.6.1</ecNumber>
    </submittedName>
</protein>
<evidence type="ECO:0000259" key="3">
    <source>
        <dbReference type="Pfam" id="PF00156"/>
    </source>
</evidence>
<proteinExistence type="inferred from homology"/>
<dbReference type="PANTHER" id="PTHR10210">
    <property type="entry name" value="RIBOSE-PHOSPHATE DIPHOSPHOKINASE FAMILY MEMBER"/>
    <property type="match status" value="1"/>
</dbReference>
<dbReference type="InterPro" id="IPR029099">
    <property type="entry name" value="Pribosyltran_N"/>
</dbReference>
<dbReference type="RefSeq" id="WP_009850800.1">
    <property type="nucleotide sequence ID" value="NZ_DS022295.1"/>
</dbReference>
<dbReference type="GO" id="GO:0006164">
    <property type="term" value="P:purine nucleotide biosynthetic process"/>
    <property type="evidence" value="ECO:0007669"/>
    <property type="project" value="TreeGrafter"/>
</dbReference>
<evidence type="ECO:0000313" key="5">
    <source>
        <dbReference type="EMBL" id="EAU55781.1"/>
    </source>
</evidence>
<dbReference type="GO" id="GO:0005737">
    <property type="term" value="C:cytoplasm"/>
    <property type="evidence" value="ECO:0007669"/>
    <property type="project" value="TreeGrafter"/>
</dbReference>
<dbReference type="HOGENOM" id="CLU_033546_2_2_0"/>
<dbReference type="InParanoid" id="Q0F1W9"/>
<dbReference type="InterPro" id="IPR000836">
    <property type="entry name" value="PRTase_dom"/>
</dbReference>
<dbReference type="SMART" id="SM01400">
    <property type="entry name" value="Pribosyltran_N"/>
    <property type="match status" value="1"/>
</dbReference>
<dbReference type="InterPro" id="IPR029057">
    <property type="entry name" value="PRTase-like"/>
</dbReference>
<keyword evidence="5" id="KW-0808">Transferase</keyword>
<gene>
    <name evidence="5" type="ORF">SPV1_02497</name>
</gene>
<dbReference type="GO" id="GO:0002189">
    <property type="term" value="C:ribose phosphate diphosphokinase complex"/>
    <property type="evidence" value="ECO:0007669"/>
    <property type="project" value="TreeGrafter"/>
</dbReference>
<dbReference type="STRING" id="314344.AL013_05490"/>
<name>Q0F1W9_9PROT</name>